<dbReference type="SMART" id="SM00220">
    <property type="entry name" value="S_TKc"/>
    <property type="match status" value="1"/>
</dbReference>
<keyword evidence="5 11" id="KW-0418">Kinase</keyword>
<evidence type="ECO:0000256" key="9">
    <source>
        <dbReference type="PROSITE-ProRule" id="PRU00339"/>
    </source>
</evidence>
<dbReference type="NCBIfam" id="NF045510">
    <property type="entry name" value="4Cys_prefix_kin"/>
    <property type="match status" value="1"/>
</dbReference>
<dbReference type="InterPro" id="IPR011990">
    <property type="entry name" value="TPR-like_helical_dom_sf"/>
</dbReference>
<keyword evidence="6" id="KW-0067">ATP-binding</keyword>
<keyword evidence="4" id="KW-0547">Nucleotide-binding</keyword>
<dbReference type="SUPFAM" id="SSF56112">
    <property type="entry name" value="Protein kinase-like (PK-like)"/>
    <property type="match status" value="1"/>
</dbReference>
<protein>
    <recommendedName>
        <fullName evidence="1">non-specific serine/threonine protein kinase</fullName>
        <ecNumber evidence="1">2.7.11.1</ecNumber>
    </recommendedName>
</protein>
<dbReference type="InterPro" id="IPR011009">
    <property type="entry name" value="Kinase-like_dom_sf"/>
</dbReference>
<keyword evidence="12" id="KW-1185">Reference proteome</keyword>
<feature type="repeat" description="TPR" evidence="9">
    <location>
        <begin position="345"/>
        <end position="378"/>
    </location>
</feature>
<organism evidence="11 12">
    <name type="scientific">Limnoraphis robusta CCNP1315</name>
    <dbReference type="NCBI Taxonomy" id="3110306"/>
    <lineage>
        <taxon>Bacteria</taxon>
        <taxon>Bacillati</taxon>
        <taxon>Cyanobacteriota</taxon>
        <taxon>Cyanophyceae</taxon>
        <taxon>Oscillatoriophycideae</taxon>
        <taxon>Oscillatoriales</taxon>
        <taxon>Sirenicapillariaceae</taxon>
        <taxon>Limnoraphis</taxon>
    </lineage>
</organism>
<dbReference type="EC" id="2.7.11.1" evidence="1"/>
<evidence type="ECO:0000313" key="12">
    <source>
        <dbReference type="Proteomes" id="UP001301728"/>
    </source>
</evidence>
<dbReference type="Proteomes" id="UP001301728">
    <property type="component" value="Unassembled WGS sequence"/>
</dbReference>
<dbReference type="Pfam" id="PF00069">
    <property type="entry name" value="Pkinase"/>
    <property type="match status" value="1"/>
</dbReference>
<evidence type="ECO:0000256" key="4">
    <source>
        <dbReference type="ARBA" id="ARBA00022741"/>
    </source>
</evidence>
<dbReference type="PANTHER" id="PTHR24363:SF0">
    <property type="entry name" value="SERINE_THREONINE KINASE LIKE DOMAIN CONTAINING 1"/>
    <property type="match status" value="1"/>
</dbReference>
<dbReference type="PANTHER" id="PTHR24363">
    <property type="entry name" value="SERINE/THREONINE PROTEIN KINASE"/>
    <property type="match status" value="1"/>
</dbReference>
<comment type="catalytic activity">
    <reaction evidence="8">
        <text>L-seryl-[protein] + ATP = O-phospho-L-seryl-[protein] + ADP + H(+)</text>
        <dbReference type="Rhea" id="RHEA:17989"/>
        <dbReference type="Rhea" id="RHEA-COMP:9863"/>
        <dbReference type="Rhea" id="RHEA-COMP:11604"/>
        <dbReference type="ChEBI" id="CHEBI:15378"/>
        <dbReference type="ChEBI" id="CHEBI:29999"/>
        <dbReference type="ChEBI" id="CHEBI:30616"/>
        <dbReference type="ChEBI" id="CHEBI:83421"/>
        <dbReference type="ChEBI" id="CHEBI:456216"/>
        <dbReference type="EC" id="2.7.11.1"/>
    </reaction>
</comment>
<gene>
    <name evidence="11" type="ORF">VB854_04935</name>
</gene>
<keyword evidence="9" id="KW-0802">TPR repeat</keyword>
<evidence type="ECO:0000256" key="2">
    <source>
        <dbReference type="ARBA" id="ARBA00022527"/>
    </source>
</evidence>
<feature type="repeat" description="TPR" evidence="9">
    <location>
        <begin position="467"/>
        <end position="500"/>
    </location>
</feature>
<name>A0ABU5TTQ9_9CYAN</name>
<dbReference type="CDD" id="cd14014">
    <property type="entry name" value="STKc_PknB_like"/>
    <property type="match status" value="1"/>
</dbReference>
<dbReference type="SUPFAM" id="SSF48452">
    <property type="entry name" value="TPR-like"/>
    <property type="match status" value="1"/>
</dbReference>
<evidence type="ECO:0000259" key="10">
    <source>
        <dbReference type="PROSITE" id="PS50011"/>
    </source>
</evidence>
<proteinExistence type="predicted"/>
<reference evidence="11 12" key="1">
    <citation type="submission" date="2023-12" db="EMBL/GenBank/DDBJ databases">
        <title>Baltic Sea Cyanobacteria.</title>
        <authorList>
            <person name="Delbaje E."/>
            <person name="Fewer D.P."/>
            <person name="Shishido T.K."/>
        </authorList>
    </citation>
    <scope>NUCLEOTIDE SEQUENCE [LARGE SCALE GENOMIC DNA]</scope>
    <source>
        <strain evidence="11 12">CCNP 1315</strain>
    </source>
</reference>
<dbReference type="Gene3D" id="1.10.510.10">
    <property type="entry name" value="Transferase(Phosphotransferase) domain 1"/>
    <property type="match status" value="1"/>
</dbReference>
<dbReference type="RefSeq" id="WP_323273577.1">
    <property type="nucleotide sequence ID" value="NZ_JAYGHT010000008.1"/>
</dbReference>
<feature type="domain" description="Protein kinase" evidence="10">
    <location>
        <begin position="34"/>
        <end position="292"/>
    </location>
</feature>
<dbReference type="PROSITE" id="PS50011">
    <property type="entry name" value="PROTEIN_KINASE_DOM"/>
    <property type="match status" value="1"/>
</dbReference>
<evidence type="ECO:0000256" key="3">
    <source>
        <dbReference type="ARBA" id="ARBA00022679"/>
    </source>
</evidence>
<keyword evidence="2" id="KW-0723">Serine/threonine-protein kinase</keyword>
<evidence type="ECO:0000256" key="8">
    <source>
        <dbReference type="ARBA" id="ARBA00048679"/>
    </source>
</evidence>
<dbReference type="EMBL" id="JAYGHT010000008">
    <property type="protein sequence ID" value="MEA5518289.1"/>
    <property type="molecule type" value="Genomic_DNA"/>
</dbReference>
<sequence length="557" mass="63947">MSYCINPQCLNRENPDQLEACQACGTPLLIDKRYRIIRPLREPKPAYPTDIFEVEDWGTGLEDWGNLKVLKVLKYDNNPDLVRLFKQEARVLMWLRHPGIPRVEPDGYFRLPASKKCKPLHCLVMEKIAGENLENWLSENGKLSQEEALDWLQQIIEILDKLHSQNLLHRDIKPSNLILRPNGQLTAVDFGTVGIGNWGSTQVGSLGYAAPEQLVGEAVLQSDFFALGRTFVHLLTGQSPMNFPSEQKTGKIQWRNQAEHICFVFANWIDQLMQPSPKHRPKNTRLLLQSLQEIREKITHSKPYKSKRLEKIKGLALLLFGLTGVRLISPQIPIFIQTYIFPKLDKTLTNIGFEHYQNYNLERAEFYYQLALQFNPDNSASSLQLGLICEDRQNYGCARTEYKTAIQSAQQNQNYYVQVAAINNLSRLQIWLDGNSTIAIEQLEQGLELIPLLKQQYSEPFITKMESDLHKNLGWAYAQKIQYSDAFIHLKTAIEVNPKNAPAHCLLAQVLEESPQKRLSLQSVRKNCLNIYSSQNPETITWKSLVRQRLKAEGEIQ</sequence>
<keyword evidence="3" id="KW-0808">Transferase</keyword>
<evidence type="ECO:0000256" key="7">
    <source>
        <dbReference type="ARBA" id="ARBA00047899"/>
    </source>
</evidence>
<dbReference type="InterPro" id="IPR008271">
    <property type="entry name" value="Ser/Thr_kinase_AS"/>
</dbReference>
<comment type="caution">
    <text evidence="11">The sequence shown here is derived from an EMBL/GenBank/DDBJ whole genome shotgun (WGS) entry which is preliminary data.</text>
</comment>
<dbReference type="InterPro" id="IPR019734">
    <property type="entry name" value="TPR_rpt"/>
</dbReference>
<evidence type="ECO:0000256" key="1">
    <source>
        <dbReference type="ARBA" id="ARBA00012513"/>
    </source>
</evidence>
<dbReference type="PROSITE" id="PS00108">
    <property type="entry name" value="PROTEIN_KINASE_ST"/>
    <property type="match status" value="1"/>
</dbReference>
<dbReference type="Gene3D" id="1.25.40.10">
    <property type="entry name" value="Tetratricopeptide repeat domain"/>
    <property type="match status" value="2"/>
</dbReference>
<evidence type="ECO:0000313" key="11">
    <source>
        <dbReference type="EMBL" id="MEA5518289.1"/>
    </source>
</evidence>
<evidence type="ECO:0000256" key="6">
    <source>
        <dbReference type="ARBA" id="ARBA00022840"/>
    </source>
</evidence>
<dbReference type="SMART" id="SM00028">
    <property type="entry name" value="TPR"/>
    <property type="match status" value="3"/>
</dbReference>
<comment type="catalytic activity">
    <reaction evidence="7">
        <text>L-threonyl-[protein] + ATP = O-phospho-L-threonyl-[protein] + ADP + H(+)</text>
        <dbReference type="Rhea" id="RHEA:46608"/>
        <dbReference type="Rhea" id="RHEA-COMP:11060"/>
        <dbReference type="Rhea" id="RHEA-COMP:11605"/>
        <dbReference type="ChEBI" id="CHEBI:15378"/>
        <dbReference type="ChEBI" id="CHEBI:30013"/>
        <dbReference type="ChEBI" id="CHEBI:30616"/>
        <dbReference type="ChEBI" id="CHEBI:61977"/>
        <dbReference type="ChEBI" id="CHEBI:456216"/>
        <dbReference type="EC" id="2.7.11.1"/>
    </reaction>
</comment>
<dbReference type="PROSITE" id="PS50005">
    <property type="entry name" value="TPR"/>
    <property type="match status" value="2"/>
</dbReference>
<dbReference type="GO" id="GO:0016301">
    <property type="term" value="F:kinase activity"/>
    <property type="evidence" value="ECO:0007669"/>
    <property type="project" value="UniProtKB-KW"/>
</dbReference>
<dbReference type="InterPro" id="IPR000719">
    <property type="entry name" value="Prot_kinase_dom"/>
</dbReference>
<evidence type="ECO:0000256" key="5">
    <source>
        <dbReference type="ARBA" id="ARBA00022777"/>
    </source>
</evidence>
<accession>A0ABU5TTQ9</accession>